<proteinExistence type="predicted"/>
<dbReference type="EMBL" id="RJPT01000012">
    <property type="protein sequence ID" value="RSJ80036.1"/>
    <property type="molecule type" value="Genomic_DNA"/>
</dbReference>
<feature type="compositionally biased region" description="Low complexity" evidence="1">
    <location>
        <begin position="8"/>
        <end position="20"/>
    </location>
</feature>
<feature type="compositionally biased region" description="Basic and acidic residues" evidence="1">
    <location>
        <begin position="68"/>
        <end position="85"/>
    </location>
</feature>
<name>A0A428GLL1_STRCR</name>
<organism evidence="2 3">
    <name type="scientific">Streptococcus cristatus</name>
    <dbReference type="NCBI Taxonomy" id="45634"/>
    <lineage>
        <taxon>Bacteria</taxon>
        <taxon>Bacillati</taxon>
        <taxon>Bacillota</taxon>
        <taxon>Bacilli</taxon>
        <taxon>Lactobacillales</taxon>
        <taxon>Streptococcaceae</taxon>
        <taxon>Streptococcus</taxon>
    </lineage>
</organism>
<feature type="region of interest" description="Disordered" evidence="1">
    <location>
        <begin position="63"/>
        <end position="85"/>
    </location>
</feature>
<dbReference type="RefSeq" id="WP_061585339.1">
    <property type="nucleotide sequence ID" value="NZ_RJPT01000012.1"/>
</dbReference>
<reference evidence="2 3" key="1">
    <citation type="submission" date="2018-11" db="EMBL/GenBank/DDBJ databases">
        <title>Species Designations Belie Phenotypic and Genotypic Heterogeneity in Oral Streptococci.</title>
        <authorList>
            <person name="Velsko I."/>
        </authorList>
    </citation>
    <scope>NUCLEOTIDE SEQUENCE [LARGE SCALE GENOMIC DNA]</scope>
    <source>
        <strain evidence="2 3">BCC41</strain>
    </source>
</reference>
<feature type="compositionally biased region" description="Basic and acidic residues" evidence="1">
    <location>
        <begin position="21"/>
        <end position="38"/>
    </location>
</feature>
<evidence type="ECO:0008006" key="4">
    <source>
        <dbReference type="Google" id="ProtNLM"/>
    </source>
</evidence>
<evidence type="ECO:0000313" key="2">
    <source>
        <dbReference type="EMBL" id="RSJ80036.1"/>
    </source>
</evidence>
<comment type="caution">
    <text evidence="2">The sequence shown here is derived from an EMBL/GenBank/DDBJ whole genome shotgun (WGS) entry which is preliminary data.</text>
</comment>
<sequence>MSEEINGTTTTVDQTETVDTQNEKAVDVESNADSDKHGRTFTRAEMGKMLAAERTKWEAEQATALEQAKSEGERLAKLTKDERAREEEAKRIAELEKREQDIAEREMKLATQSLLADEGLPQEFLNHVLAPTAEEVKAKITALRDVFDSEVEKRVNERLVQSAPRRGTTTGITKEQIMAIEDTDKRQAAIAENINLFRKG</sequence>
<protein>
    <recommendedName>
        <fullName evidence="4">Phage capsid and scaffold</fullName>
    </recommendedName>
</protein>
<dbReference type="Pfam" id="PF14265">
    <property type="entry name" value="DUF4355"/>
    <property type="match status" value="1"/>
</dbReference>
<feature type="region of interest" description="Disordered" evidence="1">
    <location>
        <begin position="1"/>
        <end position="40"/>
    </location>
</feature>
<dbReference type="AlphaFoldDB" id="A0A428GLL1"/>
<evidence type="ECO:0000313" key="3">
    <source>
        <dbReference type="Proteomes" id="UP000272635"/>
    </source>
</evidence>
<accession>A0A428GLL1</accession>
<dbReference type="Proteomes" id="UP000272635">
    <property type="component" value="Unassembled WGS sequence"/>
</dbReference>
<dbReference type="InterPro" id="IPR025580">
    <property type="entry name" value="Gp46"/>
</dbReference>
<evidence type="ECO:0000256" key="1">
    <source>
        <dbReference type="SAM" id="MobiDB-lite"/>
    </source>
</evidence>
<gene>
    <name evidence="2" type="ORF">D8791_08785</name>
</gene>